<dbReference type="Proteomes" id="UP000233837">
    <property type="component" value="Unassembled WGS sequence"/>
</dbReference>
<accession>A0A2I0XFI6</accession>
<evidence type="ECO:0000313" key="3">
    <source>
        <dbReference type="Proteomes" id="UP000233837"/>
    </source>
</evidence>
<organism evidence="2 3">
    <name type="scientific">Dendrobium catenatum</name>
    <dbReference type="NCBI Taxonomy" id="906689"/>
    <lineage>
        <taxon>Eukaryota</taxon>
        <taxon>Viridiplantae</taxon>
        <taxon>Streptophyta</taxon>
        <taxon>Embryophyta</taxon>
        <taxon>Tracheophyta</taxon>
        <taxon>Spermatophyta</taxon>
        <taxon>Magnoliopsida</taxon>
        <taxon>Liliopsida</taxon>
        <taxon>Asparagales</taxon>
        <taxon>Orchidaceae</taxon>
        <taxon>Epidendroideae</taxon>
        <taxon>Malaxideae</taxon>
        <taxon>Dendrobiinae</taxon>
        <taxon>Dendrobium</taxon>
    </lineage>
</organism>
<sequence>MFPPPSHPKGRSFSRNPSSRQHASRSKPPVPPSLPSSSQPFIPVIGTQLPSIVVPASSQPQLSLADKLPSPPQAMVQVVVSPQKKALLPNLNAPSEDLSSTVQAIVLPPSSPSAIPTGNKFSSLLS</sequence>
<evidence type="ECO:0000256" key="1">
    <source>
        <dbReference type="SAM" id="MobiDB-lite"/>
    </source>
</evidence>
<feature type="region of interest" description="Disordered" evidence="1">
    <location>
        <begin position="1"/>
        <end position="41"/>
    </location>
</feature>
<gene>
    <name evidence="2" type="ORF">MA16_Dca014320</name>
</gene>
<evidence type="ECO:0000313" key="2">
    <source>
        <dbReference type="EMBL" id="PKU86678.1"/>
    </source>
</evidence>
<dbReference type="AlphaFoldDB" id="A0A2I0XFI6"/>
<protein>
    <submittedName>
        <fullName evidence="2">Uncharacterized protein</fullName>
    </submittedName>
</protein>
<proteinExistence type="predicted"/>
<dbReference type="EMBL" id="KZ501934">
    <property type="protein sequence ID" value="PKU86678.1"/>
    <property type="molecule type" value="Genomic_DNA"/>
</dbReference>
<reference evidence="2 3" key="1">
    <citation type="journal article" date="2016" name="Sci. Rep.">
        <title>The Dendrobium catenatum Lindl. genome sequence provides insights into polysaccharide synthase, floral development and adaptive evolution.</title>
        <authorList>
            <person name="Zhang G.Q."/>
            <person name="Xu Q."/>
            <person name="Bian C."/>
            <person name="Tsai W.C."/>
            <person name="Yeh C.M."/>
            <person name="Liu K.W."/>
            <person name="Yoshida K."/>
            <person name="Zhang L.S."/>
            <person name="Chang S.B."/>
            <person name="Chen F."/>
            <person name="Shi Y."/>
            <person name="Su Y.Y."/>
            <person name="Zhang Y.Q."/>
            <person name="Chen L.J."/>
            <person name="Yin Y."/>
            <person name="Lin M."/>
            <person name="Huang H."/>
            <person name="Deng H."/>
            <person name="Wang Z.W."/>
            <person name="Zhu S.L."/>
            <person name="Zhao X."/>
            <person name="Deng C."/>
            <person name="Niu S.C."/>
            <person name="Huang J."/>
            <person name="Wang M."/>
            <person name="Liu G.H."/>
            <person name="Yang H.J."/>
            <person name="Xiao X.J."/>
            <person name="Hsiao Y.Y."/>
            <person name="Wu W.L."/>
            <person name="Chen Y.Y."/>
            <person name="Mitsuda N."/>
            <person name="Ohme-Takagi M."/>
            <person name="Luo Y.B."/>
            <person name="Van de Peer Y."/>
            <person name="Liu Z.J."/>
        </authorList>
    </citation>
    <scope>NUCLEOTIDE SEQUENCE [LARGE SCALE GENOMIC DNA]</scope>
    <source>
        <tissue evidence="2">The whole plant</tissue>
    </source>
</reference>
<reference evidence="2 3" key="2">
    <citation type="journal article" date="2017" name="Nature">
        <title>The Apostasia genome and the evolution of orchids.</title>
        <authorList>
            <person name="Zhang G.Q."/>
            <person name="Liu K.W."/>
            <person name="Li Z."/>
            <person name="Lohaus R."/>
            <person name="Hsiao Y.Y."/>
            <person name="Niu S.C."/>
            <person name="Wang J.Y."/>
            <person name="Lin Y.C."/>
            <person name="Xu Q."/>
            <person name="Chen L.J."/>
            <person name="Yoshida K."/>
            <person name="Fujiwara S."/>
            <person name="Wang Z.W."/>
            <person name="Zhang Y.Q."/>
            <person name="Mitsuda N."/>
            <person name="Wang M."/>
            <person name="Liu G.H."/>
            <person name="Pecoraro L."/>
            <person name="Huang H.X."/>
            <person name="Xiao X.J."/>
            <person name="Lin M."/>
            <person name="Wu X.Y."/>
            <person name="Wu W.L."/>
            <person name="Chen Y.Y."/>
            <person name="Chang S.B."/>
            <person name="Sakamoto S."/>
            <person name="Ohme-Takagi M."/>
            <person name="Yagi M."/>
            <person name="Zeng S.J."/>
            <person name="Shen C.Y."/>
            <person name="Yeh C.M."/>
            <person name="Luo Y.B."/>
            <person name="Tsai W.C."/>
            <person name="Van de Peer Y."/>
            <person name="Liu Z.J."/>
        </authorList>
    </citation>
    <scope>NUCLEOTIDE SEQUENCE [LARGE SCALE GENOMIC DNA]</scope>
    <source>
        <tissue evidence="2">The whole plant</tissue>
    </source>
</reference>
<keyword evidence="3" id="KW-1185">Reference proteome</keyword>
<name>A0A2I0XFI6_9ASPA</name>